<organism evidence="15 16">
    <name type="scientific">Methanobacterium subterraneum</name>
    <dbReference type="NCBI Taxonomy" id="59277"/>
    <lineage>
        <taxon>Archaea</taxon>
        <taxon>Methanobacteriati</taxon>
        <taxon>Methanobacteriota</taxon>
        <taxon>Methanomada group</taxon>
        <taxon>Methanobacteria</taxon>
        <taxon>Methanobacteriales</taxon>
        <taxon>Methanobacteriaceae</taxon>
        <taxon>Methanobacterium</taxon>
    </lineage>
</organism>
<feature type="binding site" evidence="13">
    <location>
        <position position="121"/>
    </location>
    <ligand>
        <name>glycerol</name>
        <dbReference type="ChEBI" id="CHEBI:17754"/>
    </ligand>
</feature>
<evidence type="ECO:0000256" key="3">
    <source>
        <dbReference type="ARBA" id="ARBA00022723"/>
    </source>
</evidence>
<keyword evidence="3 11" id="KW-0479">Metal-binding</keyword>
<evidence type="ECO:0000256" key="8">
    <source>
        <dbReference type="ARBA" id="ARBA00023098"/>
    </source>
</evidence>
<feature type="binding site" evidence="11">
    <location>
        <position position="168"/>
    </location>
    <ligand>
        <name>substrate</name>
    </ligand>
</feature>
<dbReference type="InterPro" id="IPR032837">
    <property type="entry name" value="G1PDH"/>
</dbReference>
<dbReference type="PANTHER" id="PTHR43616:SF5">
    <property type="entry name" value="GLYCEROL DEHYDROGENASE 1"/>
    <property type="match status" value="1"/>
</dbReference>
<keyword evidence="6 11" id="KW-0560">Oxidoreductase</keyword>
<dbReference type="AlphaFoldDB" id="A0A2H4VDP7"/>
<evidence type="ECO:0000256" key="1">
    <source>
        <dbReference type="ARBA" id="ARBA00022490"/>
    </source>
</evidence>
<evidence type="ECO:0000256" key="2">
    <source>
        <dbReference type="ARBA" id="ARBA00022516"/>
    </source>
</evidence>
<evidence type="ECO:0000256" key="13">
    <source>
        <dbReference type="PIRSR" id="PIRSR000112-2"/>
    </source>
</evidence>
<comment type="pathway">
    <text evidence="11">Membrane lipid metabolism; glycerophospholipid metabolism.</text>
</comment>
<evidence type="ECO:0000256" key="12">
    <source>
        <dbReference type="PIRSR" id="PIRSR000112-1"/>
    </source>
</evidence>
<keyword evidence="9 11" id="KW-0594">Phospholipid biosynthesis</keyword>
<sequence length="349" mass="37132">MDFNRVKLPREIHSGPGVINETGSICRDLKLKGRVLVASGPRTMKIAGEKVIESLQDHDFGVETIIIKKPSMDAVHEVQDHMGNMNAVLGVGGGKVIDVAKMAATQLEVHSVSIPTAASHDGISSPRASIKDQGGSVSLEAEPPMGVIADTQIISQAPFRLLAAGCGDIISNYTAVLDWKLAHRLLNEDYSDSASALSLVTAEMLIKSAGDIKEGLIESAAIVVKALISSGMAISIAGNSRPASGAEHKFSHALDIMAPEPALHGEQCGVGTIMMMYLHGGDWEFIRDTLKTIKAPVNARELGIESEYIIKALMEAHNIRKERYTILGDRGLTEAAATKLARKTGVIDG</sequence>
<feature type="binding site" evidence="11">
    <location>
        <position position="252"/>
    </location>
    <ligand>
        <name>substrate</name>
    </ligand>
</feature>
<dbReference type="GO" id="GO:0046872">
    <property type="term" value="F:metal ion binding"/>
    <property type="evidence" value="ECO:0007669"/>
    <property type="project" value="UniProtKB-KW"/>
</dbReference>
<accession>A0A2H4VDP7</accession>
<evidence type="ECO:0000256" key="9">
    <source>
        <dbReference type="ARBA" id="ARBA00023209"/>
    </source>
</evidence>
<dbReference type="GeneID" id="35121805"/>
<dbReference type="EMBL" id="CP017766">
    <property type="protein sequence ID" value="AUB56191.1"/>
    <property type="molecule type" value="Genomic_DNA"/>
</dbReference>
<keyword evidence="2 11" id="KW-0444">Lipid biosynthesis</keyword>
<feature type="binding site" evidence="11">
    <location>
        <position position="264"/>
    </location>
    <ligand>
        <name>Zn(2+)</name>
        <dbReference type="ChEBI" id="CHEBI:29105"/>
        <note>catalytic</note>
    </ligand>
</feature>
<dbReference type="UniPathway" id="UPA00940"/>
<dbReference type="GO" id="GO:0005737">
    <property type="term" value="C:cytoplasm"/>
    <property type="evidence" value="ECO:0007669"/>
    <property type="project" value="UniProtKB-SubCell"/>
</dbReference>
<dbReference type="GO" id="GO:0106358">
    <property type="term" value="F:glycerol-1-phosphate dehydrogenase (NADP+) activity"/>
    <property type="evidence" value="ECO:0007669"/>
    <property type="project" value="RHEA"/>
</dbReference>
<comment type="cofactor">
    <cofactor evidence="11 12">
        <name>Zn(2+)</name>
        <dbReference type="ChEBI" id="CHEBI:29105"/>
    </cofactor>
    <text evidence="11 12">Binds 1 zinc ion per subunit.</text>
</comment>
<keyword evidence="1 11" id="KW-0963">Cytoplasm</keyword>
<proteinExistence type="inferred from homology"/>
<dbReference type="SUPFAM" id="SSF56796">
    <property type="entry name" value="Dehydroquinate synthase-like"/>
    <property type="match status" value="1"/>
</dbReference>
<dbReference type="CDD" id="cd08173">
    <property type="entry name" value="Gro1PDH"/>
    <property type="match status" value="1"/>
</dbReference>
<feature type="binding site" evidence="12">
    <location>
        <position position="168"/>
    </location>
    <ligand>
        <name>glycerol</name>
        <dbReference type="ChEBI" id="CHEBI:17754"/>
    </ligand>
</feature>
<keyword evidence="8 11" id="KW-0443">Lipid metabolism</keyword>
<dbReference type="NCBIfam" id="NF002022">
    <property type="entry name" value="PRK00843.1"/>
    <property type="match status" value="1"/>
</dbReference>
<comment type="catalytic activity">
    <reaction evidence="11">
        <text>sn-glycerol 1-phosphate + NADP(+) = dihydroxyacetone phosphate + NADPH + H(+)</text>
        <dbReference type="Rhea" id="RHEA:21416"/>
        <dbReference type="ChEBI" id="CHEBI:15378"/>
        <dbReference type="ChEBI" id="CHEBI:57642"/>
        <dbReference type="ChEBI" id="CHEBI:57685"/>
        <dbReference type="ChEBI" id="CHEBI:57783"/>
        <dbReference type="ChEBI" id="CHEBI:58349"/>
        <dbReference type="EC" id="1.1.1.261"/>
    </reaction>
</comment>
<evidence type="ECO:0000256" key="4">
    <source>
        <dbReference type="ARBA" id="ARBA00022833"/>
    </source>
</evidence>
<evidence type="ECO:0000256" key="14">
    <source>
        <dbReference type="PIRSR" id="PIRSR000112-3"/>
    </source>
</evidence>
<dbReference type="RefSeq" id="WP_100906165.1">
    <property type="nucleotide sequence ID" value="NZ_CP017766.1"/>
</dbReference>
<dbReference type="PIRSF" id="PIRSF000112">
    <property type="entry name" value="Glycerol_dehydrogenase"/>
    <property type="match status" value="1"/>
</dbReference>
<dbReference type="GO" id="GO:0106357">
    <property type="term" value="F:glycerol-1-phosphate dehydrogenase (NAD+) activity"/>
    <property type="evidence" value="ECO:0007669"/>
    <property type="project" value="RHEA"/>
</dbReference>
<name>A0A2H4VDP7_9EURY</name>
<comment type="similarity">
    <text evidence="11">Belongs to the glycerol-1-phosphate dehydrogenase family.</text>
</comment>
<evidence type="ECO:0000256" key="10">
    <source>
        <dbReference type="ARBA" id="ARBA00023264"/>
    </source>
</evidence>
<dbReference type="GO" id="GO:0008654">
    <property type="term" value="P:phospholipid biosynthetic process"/>
    <property type="evidence" value="ECO:0007669"/>
    <property type="project" value="UniProtKB-KW"/>
</dbReference>
<dbReference type="InterPro" id="IPR023002">
    <property type="entry name" value="G1P_dehydrogenase_arc"/>
</dbReference>
<reference evidence="15 16" key="1">
    <citation type="submission" date="2016-10" db="EMBL/GenBank/DDBJ databases">
        <title>Comparative genomics between deep and shallow subseafloor isolates.</title>
        <authorList>
            <person name="Ishii S."/>
            <person name="Miller J.R."/>
            <person name="Sutton G."/>
            <person name="Suzuki S."/>
            <person name="Methe B."/>
            <person name="Inagaki F."/>
            <person name="Imachi H."/>
        </authorList>
    </citation>
    <scope>NUCLEOTIDE SEQUENCE [LARGE SCALE GENOMIC DNA]</scope>
    <source>
        <strain evidence="15 16">MO-MB1</strain>
    </source>
</reference>
<dbReference type="Pfam" id="PF13685">
    <property type="entry name" value="Fe-ADH_2"/>
    <property type="match status" value="1"/>
</dbReference>
<evidence type="ECO:0000313" key="16">
    <source>
        <dbReference type="Proteomes" id="UP000232806"/>
    </source>
</evidence>
<dbReference type="Proteomes" id="UP000232806">
    <property type="component" value="Chromosome"/>
</dbReference>
<dbReference type="OrthoDB" id="8656at2157"/>
<feature type="binding site" evidence="12">
    <location>
        <position position="248"/>
    </location>
    <ligand>
        <name>glycerol</name>
        <dbReference type="ChEBI" id="CHEBI:17754"/>
    </ligand>
</feature>
<evidence type="ECO:0000256" key="6">
    <source>
        <dbReference type="ARBA" id="ARBA00023002"/>
    </source>
</evidence>
<dbReference type="Gene3D" id="1.20.1090.10">
    <property type="entry name" value="Dehydroquinate synthase-like - alpha domain"/>
    <property type="match status" value="1"/>
</dbReference>
<feature type="binding site" evidence="11 14">
    <location>
        <begin position="94"/>
        <end position="98"/>
    </location>
    <ligand>
        <name>NAD(+)</name>
        <dbReference type="ChEBI" id="CHEBI:57540"/>
    </ligand>
</feature>
<dbReference type="EC" id="1.1.1.261" evidence="11"/>
<feature type="binding site" evidence="11">
    <location>
        <position position="248"/>
    </location>
    <ligand>
        <name>Zn(2+)</name>
        <dbReference type="ChEBI" id="CHEBI:29105"/>
        <note>catalytic</note>
    </ligand>
</feature>
<feature type="binding site" evidence="12">
    <location>
        <position position="264"/>
    </location>
    <ligand>
        <name>glycerol</name>
        <dbReference type="ChEBI" id="CHEBI:17754"/>
    </ligand>
</feature>
<feature type="binding site" evidence="11">
    <location>
        <position position="121"/>
    </location>
    <ligand>
        <name>substrate</name>
    </ligand>
</feature>
<keyword evidence="7 11" id="KW-0520">NAD</keyword>
<feature type="binding site" evidence="11 14">
    <location>
        <position position="125"/>
    </location>
    <ligand>
        <name>NAD(+)</name>
        <dbReference type="ChEBI" id="CHEBI:57540"/>
    </ligand>
</feature>
<dbReference type="Gene3D" id="3.40.50.1970">
    <property type="match status" value="1"/>
</dbReference>
<keyword evidence="10 11" id="KW-1208">Phospholipid metabolism</keyword>
<evidence type="ECO:0000256" key="5">
    <source>
        <dbReference type="ARBA" id="ARBA00022857"/>
    </source>
</evidence>
<gene>
    <name evidence="11" type="primary">egsA</name>
    <name evidence="15" type="ORF">BK007_09350</name>
</gene>
<feature type="binding site" evidence="11">
    <location>
        <position position="168"/>
    </location>
    <ligand>
        <name>Zn(2+)</name>
        <dbReference type="ChEBI" id="CHEBI:29105"/>
        <note>catalytic</note>
    </ligand>
</feature>
<evidence type="ECO:0000256" key="7">
    <source>
        <dbReference type="ARBA" id="ARBA00023027"/>
    </source>
</evidence>
<keyword evidence="4 11" id="KW-0862">Zinc</keyword>
<evidence type="ECO:0000313" key="15">
    <source>
        <dbReference type="EMBL" id="AUB56191.1"/>
    </source>
</evidence>
<comment type="catalytic activity">
    <reaction evidence="11">
        <text>sn-glycerol 1-phosphate + NAD(+) = dihydroxyacetone phosphate + NADH + H(+)</text>
        <dbReference type="Rhea" id="RHEA:21412"/>
        <dbReference type="ChEBI" id="CHEBI:15378"/>
        <dbReference type="ChEBI" id="CHEBI:57540"/>
        <dbReference type="ChEBI" id="CHEBI:57642"/>
        <dbReference type="ChEBI" id="CHEBI:57685"/>
        <dbReference type="ChEBI" id="CHEBI:57945"/>
        <dbReference type="EC" id="1.1.1.261"/>
    </reaction>
</comment>
<feature type="binding site" evidence="11 14">
    <location>
        <begin position="116"/>
        <end position="119"/>
    </location>
    <ligand>
        <name>NAD(+)</name>
        <dbReference type="ChEBI" id="CHEBI:57540"/>
    </ligand>
</feature>
<protein>
    <recommendedName>
        <fullName evidence="11">Glycerol-1-phosphate dehydrogenase [NAD(P)+]</fullName>
        <shortName evidence="11">G1P dehydrogenase</shortName>
        <shortName evidence="11">G1PDH</shortName>
        <ecNumber evidence="11">1.1.1.261</ecNumber>
    </recommendedName>
    <alternativeName>
        <fullName evidence="11">Enantiomeric glycerophosphate synthase</fullName>
    </alternativeName>
    <alternativeName>
        <fullName evidence="11">sn-glycerol-1-phosphate dehydrogenase</fullName>
    </alternativeName>
</protein>
<evidence type="ECO:0000256" key="11">
    <source>
        <dbReference type="HAMAP-Rule" id="MF_00497"/>
    </source>
</evidence>
<dbReference type="PANTHER" id="PTHR43616">
    <property type="entry name" value="GLYCEROL DEHYDROGENASE"/>
    <property type="match status" value="1"/>
</dbReference>
<comment type="subcellular location">
    <subcellularLocation>
        <location evidence="11">Cytoplasm</location>
    </subcellularLocation>
</comment>
<dbReference type="HAMAP" id="MF_00497_A">
    <property type="entry name" value="G1P_dehydrogenase_A"/>
    <property type="match status" value="1"/>
</dbReference>
<keyword evidence="5 11" id="KW-0521">NADP</keyword>
<comment type="subunit">
    <text evidence="11">Homooctamer.</text>
</comment>
<dbReference type="InterPro" id="IPR016205">
    <property type="entry name" value="Glycerol_DH"/>
</dbReference>
<comment type="function">
    <text evidence="11">Catalyzes the NAD(P)H-dependent reduction of dihydroxyacetonephosphate (DHAP or glycerone phosphate) to glycerol 1-phosphate (G1P). The G1P thus generated is used as the glycerophosphate backbone of phospholipids in the cellular membranes of Archaea.</text>
</comment>
<dbReference type="GO" id="GO:0006650">
    <property type="term" value="P:glycerophospholipid metabolic process"/>
    <property type="evidence" value="ECO:0007669"/>
    <property type="project" value="UniProtKB-UniRule"/>
</dbReference>